<accession>W7TWW0</accession>
<dbReference type="AlphaFoldDB" id="W7TWW0"/>
<dbReference type="SMART" id="SM00822">
    <property type="entry name" value="PKS_KR"/>
    <property type="match status" value="1"/>
</dbReference>
<dbReference type="InterPro" id="IPR036291">
    <property type="entry name" value="NAD(P)-bd_dom_sf"/>
</dbReference>
<keyword evidence="4" id="KW-1185">Reference proteome</keyword>
<dbReference type="EMBL" id="AZIL01001059">
    <property type="protein sequence ID" value="EWM25136.1"/>
    <property type="molecule type" value="Genomic_DNA"/>
</dbReference>
<dbReference type="InterPro" id="IPR002347">
    <property type="entry name" value="SDR_fam"/>
</dbReference>
<dbReference type="PRINTS" id="PR00081">
    <property type="entry name" value="GDHRDH"/>
</dbReference>
<dbReference type="Pfam" id="PF00106">
    <property type="entry name" value="adh_short"/>
    <property type="match status" value="1"/>
</dbReference>
<feature type="domain" description="Ketoreductase" evidence="2">
    <location>
        <begin position="97"/>
        <end position="275"/>
    </location>
</feature>
<evidence type="ECO:0000313" key="3">
    <source>
        <dbReference type="EMBL" id="EWM25136.1"/>
    </source>
</evidence>
<dbReference type="InterPro" id="IPR057326">
    <property type="entry name" value="KR_dom"/>
</dbReference>
<dbReference type="GO" id="GO:0008202">
    <property type="term" value="P:steroid metabolic process"/>
    <property type="evidence" value="ECO:0007669"/>
    <property type="project" value="TreeGrafter"/>
</dbReference>
<keyword evidence="1" id="KW-1133">Transmembrane helix</keyword>
<dbReference type="Proteomes" id="UP000019335">
    <property type="component" value="Chromosome 12"/>
</dbReference>
<organism evidence="3 4">
    <name type="scientific">Nannochloropsis gaditana</name>
    <dbReference type="NCBI Taxonomy" id="72520"/>
    <lineage>
        <taxon>Eukaryota</taxon>
        <taxon>Sar</taxon>
        <taxon>Stramenopiles</taxon>
        <taxon>Ochrophyta</taxon>
        <taxon>Eustigmatophyceae</taxon>
        <taxon>Eustigmatales</taxon>
        <taxon>Monodopsidaceae</taxon>
        <taxon>Nannochloropsis</taxon>
    </lineage>
</organism>
<reference evidence="3 4" key="1">
    <citation type="journal article" date="2014" name="Mol. Plant">
        <title>Chromosome Scale Genome Assembly and Transcriptome Profiling of Nannochloropsis gaditana in Nitrogen Depletion.</title>
        <authorList>
            <person name="Corteggiani Carpinelli E."/>
            <person name="Telatin A."/>
            <person name="Vitulo N."/>
            <person name="Forcato C."/>
            <person name="D'Angelo M."/>
            <person name="Schiavon R."/>
            <person name="Vezzi A."/>
            <person name="Giacometti G.M."/>
            <person name="Morosinotto T."/>
            <person name="Valle G."/>
        </authorList>
    </citation>
    <scope>NUCLEOTIDE SEQUENCE [LARGE SCALE GENOMIC DNA]</scope>
    <source>
        <strain evidence="3 4">B-31</strain>
    </source>
</reference>
<name>W7TWW0_9STRA</name>
<evidence type="ECO:0000256" key="1">
    <source>
        <dbReference type="SAM" id="Phobius"/>
    </source>
</evidence>
<dbReference type="GO" id="GO:0016491">
    <property type="term" value="F:oxidoreductase activity"/>
    <property type="evidence" value="ECO:0007669"/>
    <property type="project" value="TreeGrafter"/>
</dbReference>
<gene>
    <name evidence="3" type="ORF">Naga_100016g74</name>
</gene>
<dbReference type="OrthoDB" id="1274115at2759"/>
<feature type="transmembrane region" description="Helical" evidence="1">
    <location>
        <begin position="65"/>
        <end position="83"/>
    </location>
</feature>
<comment type="caution">
    <text evidence="3">The sequence shown here is derived from an EMBL/GenBank/DDBJ whole genome shotgun (WGS) entry which is preliminary data.</text>
</comment>
<evidence type="ECO:0000259" key="2">
    <source>
        <dbReference type="SMART" id="SM00822"/>
    </source>
</evidence>
<keyword evidence="1" id="KW-0472">Membrane</keyword>
<dbReference type="PANTHER" id="PTHR43313">
    <property type="entry name" value="SHORT-CHAIN DEHYDROGENASE/REDUCTASE FAMILY 9C"/>
    <property type="match status" value="1"/>
</dbReference>
<dbReference type="SUPFAM" id="SSF51735">
    <property type="entry name" value="NAD(P)-binding Rossmann-fold domains"/>
    <property type="match status" value="1"/>
</dbReference>
<proteinExistence type="predicted"/>
<keyword evidence="1" id="KW-0812">Transmembrane</keyword>
<evidence type="ECO:0000313" key="4">
    <source>
        <dbReference type="Proteomes" id="UP000019335"/>
    </source>
</evidence>
<sequence length="383" mass="40558">MAPNDTKTCSFHFLNGWHPASFRKQDNALLYEMTSPPAFLRAPAARTMASGGVGSKEKTVKPLGWIWFTGIVLGIAACLPYVVEFMCSKAYATHRHGVVLVTDATSPVGKATCLALMEDGYAVYGGVRSASDERVVTELDSRKLLPVVLDMQNPGTVEAAVAKVKSELQGRPFTALVNTIDAGGAISPIESQDLSSLKRLFDINTFGTLAVVQAFLPLIREHGSRLVLMSSLCAHLTSPLFGGLCASKAALESLADALRRELAHYRISVSSIEPAVAFPEMPEGGKDTGAKSAAAVELDSKVYAHLFADDKARALVSPSANGGEGRRSGTAVAEAVAQVVIHAVSSTHPKLRYPAGYIGHLPASVAAFISWGLPGRMQDLLLA</sequence>
<dbReference type="PANTHER" id="PTHR43313:SF1">
    <property type="entry name" value="3BETA-HYDROXYSTEROID DEHYDROGENASE DHS-16"/>
    <property type="match status" value="1"/>
</dbReference>
<protein>
    <submittedName>
        <fullName evidence="3">Short-chain dehydrogenase reductase sdr</fullName>
    </submittedName>
</protein>
<dbReference type="Gene3D" id="3.40.50.720">
    <property type="entry name" value="NAD(P)-binding Rossmann-like Domain"/>
    <property type="match status" value="1"/>
</dbReference>